<proteinExistence type="predicted"/>
<feature type="region of interest" description="Disordered" evidence="1">
    <location>
        <begin position="173"/>
        <end position="206"/>
    </location>
</feature>
<keyword evidence="2" id="KW-0472">Membrane</keyword>
<evidence type="ECO:0000256" key="2">
    <source>
        <dbReference type="SAM" id="Phobius"/>
    </source>
</evidence>
<feature type="region of interest" description="Disordered" evidence="1">
    <location>
        <begin position="223"/>
        <end position="243"/>
    </location>
</feature>
<evidence type="ECO:0000313" key="4">
    <source>
        <dbReference type="Proteomes" id="UP000076761"/>
    </source>
</evidence>
<keyword evidence="2" id="KW-0812">Transmembrane</keyword>
<evidence type="ECO:0000256" key="1">
    <source>
        <dbReference type="SAM" id="MobiDB-lite"/>
    </source>
</evidence>
<protein>
    <submittedName>
        <fullName evidence="3">Uncharacterized protein</fullName>
    </submittedName>
</protein>
<keyword evidence="2" id="KW-1133">Transmembrane helix</keyword>
<feature type="region of interest" description="Disordered" evidence="1">
    <location>
        <begin position="1"/>
        <end position="36"/>
    </location>
</feature>
<accession>A0A165NCC5</accession>
<organism evidence="3 4">
    <name type="scientific">Neolentinus lepideus HHB14362 ss-1</name>
    <dbReference type="NCBI Taxonomy" id="1314782"/>
    <lineage>
        <taxon>Eukaryota</taxon>
        <taxon>Fungi</taxon>
        <taxon>Dikarya</taxon>
        <taxon>Basidiomycota</taxon>
        <taxon>Agaricomycotina</taxon>
        <taxon>Agaricomycetes</taxon>
        <taxon>Gloeophyllales</taxon>
        <taxon>Gloeophyllaceae</taxon>
        <taxon>Neolentinus</taxon>
    </lineage>
</organism>
<dbReference type="EMBL" id="KV425640">
    <property type="protein sequence ID" value="KZT19458.1"/>
    <property type="molecule type" value="Genomic_DNA"/>
</dbReference>
<name>A0A165NCC5_9AGAM</name>
<reference evidence="3 4" key="1">
    <citation type="journal article" date="2016" name="Mol. Biol. Evol.">
        <title>Comparative Genomics of Early-Diverging Mushroom-Forming Fungi Provides Insights into the Origins of Lignocellulose Decay Capabilities.</title>
        <authorList>
            <person name="Nagy L.G."/>
            <person name="Riley R."/>
            <person name="Tritt A."/>
            <person name="Adam C."/>
            <person name="Daum C."/>
            <person name="Floudas D."/>
            <person name="Sun H."/>
            <person name="Yadav J.S."/>
            <person name="Pangilinan J."/>
            <person name="Larsson K.H."/>
            <person name="Matsuura K."/>
            <person name="Barry K."/>
            <person name="Labutti K."/>
            <person name="Kuo R."/>
            <person name="Ohm R.A."/>
            <person name="Bhattacharya S.S."/>
            <person name="Shirouzu T."/>
            <person name="Yoshinaga Y."/>
            <person name="Martin F.M."/>
            <person name="Grigoriev I.V."/>
            <person name="Hibbett D.S."/>
        </authorList>
    </citation>
    <scope>NUCLEOTIDE SEQUENCE [LARGE SCALE GENOMIC DNA]</scope>
    <source>
        <strain evidence="3 4">HHB14362 ss-1</strain>
    </source>
</reference>
<gene>
    <name evidence="3" type="ORF">NEOLEDRAFT_1183338</name>
</gene>
<feature type="transmembrane region" description="Helical" evidence="2">
    <location>
        <begin position="43"/>
        <end position="68"/>
    </location>
</feature>
<keyword evidence="4" id="KW-1185">Reference proteome</keyword>
<sequence>MSTTEAPSSTVPSSVSSTGTSSTSSASTTGSSGGSDGNSSSSLYLFTFLATLFLLLFVSCAIVLRSFILRRRFRRSMEEAIAAGIIFPGPQTAGYRKRNFGEKPALWDVSVASTGWTWGDMKPISAMALSEQSSLHSDLTAQSDAASYADSPRPHTTSMLNRALRPFIRRNDSTATFPAPRSPTFSSSPRIPATGEPGTPNAAAQTSQVQVSVLIHMPSPHRFQAGSSSLKGKERSISGADWEDEEFPDVVIGVAAEPCKGRLDQ</sequence>
<feature type="compositionally biased region" description="Low complexity" evidence="1">
    <location>
        <begin position="1"/>
        <end position="30"/>
    </location>
</feature>
<evidence type="ECO:0000313" key="3">
    <source>
        <dbReference type="EMBL" id="KZT19458.1"/>
    </source>
</evidence>
<dbReference type="OrthoDB" id="3256943at2759"/>
<dbReference type="AlphaFoldDB" id="A0A165NCC5"/>
<dbReference type="InParanoid" id="A0A165NCC5"/>
<dbReference type="Proteomes" id="UP000076761">
    <property type="component" value="Unassembled WGS sequence"/>
</dbReference>